<dbReference type="GO" id="GO:0031146">
    <property type="term" value="P:SCF-dependent proteasomal ubiquitin-dependent protein catabolic process"/>
    <property type="evidence" value="ECO:0007669"/>
    <property type="project" value="TreeGrafter"/>
</dbReference>
<sequence length="509" mass="55365">MGQSASKPRPQISPVLEGNACRLTSDADDDVSGYDYTLDLPDECLALIFYSLAAGDRKRSSLVCRRWLTIEGQSRQRLALDAQSQLADVFPRLFSRFDAVTKLTLKCDRQSVSIGDDALISISLNCPNLTRVKLRTCRELTDHGVAALAENCRNLRKFSCGSCSFGVKGVNALLENCELLEELSVKRLRGITNGAAAESIRPGKAAATLKMICLKDLYNAQCFGKLIAAAKNLKILKLFRCSGDWDELLGVLADDVLWLVEVHFERIQVGDLGLSAISNSANLEILHLVKTTECTNIGLMAVAEKCKLLRKLRIDGYRTNRISDYGLIAIAINCPNLQELVLIGVNPTHLSLNKLAANCLNLERLALCGSETIGDAEISCIAAKCIALKKLCIKSCPVSNHGMEALAGGCPNLVKVKVRKCRGVTSVGADWLRASRGSLAVNLDATEPELVDAVVHGDNNNQAVVDVDSGIIGRSGSFKVRLGSLTDSIRRWRSFVSRIRSKLGRNYSD</sequence>
<dbReference type="PANTHER" id="PTHR13318:SF277">
    <property type="entry name" value="LEUCINE-RICH REPEAT DOMAIN SUPERFAMILY, F-BOX-LIKE DOMAIN SUPERFAMILY"/>
    <property type="match status" value="1"/>
</dbReference>
<dbReference type="SMART" id="SM00367">
    <property type="entry name" value="LRR_CC"/>
    <property type="match status" value="8"/>
</dbReference>
<organism evidence="3">
    <name type="scientific">Salvia splendens</name>
    <name type="common">Scarlet sage</name>
    <dbReference type="NCBI Taxonomy" id="180675"/>
    <lineage>
        <taxon>Eukaryota</taxon>
        <taxon>Viridiplantae</taxon>
        <taxon>Streptophyta</taxon>
        <taxon>Embryophyta</taxon>
        <taxon>Tracheophyta</taxon>
        <taxon>Spermatophyta</taxon>
        <taxon>Magnoliopsida</taxon>
        <taxon>eudicotyledons</taxon>
        <taxon>Gunneridae</taxon>
        <taxon>Pentapetalae</taxon>
        <taxon>asterids</taxon>
        <taxon>lamiids</taxon>
        <taxon>Lamiales</taxon>
        <taxon>Lamiaceae</taxon>
        <taxon>Nepetoideae</taxon>
        <taxon>Mentheae</taxon>
        <taxon>Salviinae</taxon>
        <taxon>Salvia</taxon>
        <taxon>Salvia subgen. Calosphace</taxon>
        <taxon>core Calosphace</taxon>
    </lineage>
</organism>
<dbReference type="Pfam" id="PF25372">
    <property type="entry name" value="DUF7885"/>
    <property type="match status" value="1"/>
</dbReference>
<dbReference type="InterPro" id="IPR006553">
    <property type="entry name" value="Leu-rich_rpt_Cys-con_subtyp"/>
</dbReference>
<dbReference type="InterPro" id="IPR032675">
    <property type="entry name" value="LRR_dom_sf"/>
</dbReference>
<dbReference type="InterPro" id="IPR001810">
    <property type="entry name" value="F-box_dom"/>
</dbReference>
<evidence type="ECO:0000259" key="2">
    <source>
        <dbReference type="Pfam" id="PF25372"/>
    </source>
</evidence>
<dbReference type="Gene3D" id="1.20.1280.50">
    <property type="match status" value="1"/>
</dbReference>
<evidence type="ECO:0000313" key="3">
    <source>
        <dbReference type="EMBL" id="KAG6422092.1"/>
    </source>
</evidence>
<dbReference type="Pfam" id="PF00646">
    <property type="entry name" value="F-box"/>
    <property type="match status" value="1"/>
</dbReference>
<dbReference type="Proteomes" id="UP000298416">
    <property type="component" value="Unassembled WGS sequence"/>
</dbReference>
<dbReference type="AlphaFoldDB" id="A0A8X8Y0S1"/>
<dbReference type="GO" id="GO:0019005">
    <property type="term" value="C:SCF ubiquitin ligase complex"/>
    <property type="evidence" value="ECO:0007669"/>
    <property type="project" value="TreeGrafter"/>
</dbReference>
<gene>
    <name evidence="3" type="ORF">SASPL_118655</name>
</gene>
<dbReference type="InterPro" id="IPR057207">
    <property type="entry name" value="FBXL15_LRR"/>
</dbReference>
<dbReference type="FunFam" id="1.20.1280.50:FF:000023">
    <property type="entry name" value="F-box/LRR-repeat protein 4"/>
    <property type="match status" value="1"/>
</dbReference>
<evidence type="ECO:0000313" key="4">
    <source>
        <dbReference type="Proteomes" id="UP000298416"/>
    </source>
</evidence>
<dbReference type="InterPro" id="IPR036047">
    <property type="entry name" value="F-box-like_dom_sf"/>
</dbReference>
<dbReference type="SUPFAM" id="SSF81383">
    <property type="entry name" value="F-box domain"/>
    <property type="match status" value="1"/>
</dbReference>
<name>A0A8X8Y0S1_SALSN</name>
<dbReference type="PANTHER" id="PTHR13318">
    <property type="entry name" value="PARTNER OF PAIRED, ISOFORM B-RELATED"/>
    <property type="match status" value="1"/>
</dbReference>
<dbReference type="CDD" id="cd22159">
    <property type="entry name" value="F-box_AtTIR1-like"/>
    <property type="match status" value="1"/>
</dbReference>
<dbReference type="OrthoDB" id="423607at2759"/>
<reference evidence="3" key="2">
    <citation type="submission" date="2020-08" db="EMBL/GenBank/DDBJ databases">
        <title>Plant Genome Project.</title>
        <authorList>
            <person name="Zhang R.-G."/>
        </authorList>
    </citation>
    <scope>NUCLEOTIDE SEQUENCE</scope>
    <source>
        <strain evidence="3">Huo1</strain>
        <tissue evidence="3">Leaf</tissue>
    </source>
</reference>
<dbReference type="Gene3D" id="3.80.10.10">
    <property type="entry name" value="Ribonuclease Inhibitor"/>
    <property type="match status" value="2"/>
</dbReference>
<dbReference type="EMBL" id="PNBA02000006">
    <property type="protein sequence ID" value="KAG6422092.1"/>
    <property type="molecule type" value="Genomic_DNA"/>
</dbReference>
<protein>
    <recommendedName>
        <fullName evidence="5">F-box and leucine-rich repeat protein 2/20</fullName>
    </recommendedName>
</protein>
<feature type="domain" description="F-box" evidence="1">
    <location>
        <begin position="38"/>
        <end position="69"/>
    </location>
</feature>
<proteinExistence type="predicted"/>
<feature type="domain" description="F-box/LRR-repeat protein 15-like leucin rich repeat" evidence="2">
    <location>
        <begin position="268"/>
        <end position="437"/>
    </location>
</feature>
<accession>A0A8X8Y0S1</accession>
<keyword evidence="4" id="KW-1185">Reference proteome</keyword>
<dbReference type="SUPFAM" id="SSF52047">
    <property type="entry name" value="RNI-like"/>
    <property type="match status" value="1"/>
</dbReference>
<evidence type="ECO:0008006" key="5">
    <source>
        <dbReference type="Google" id="ProtNLM"/>
    </source>
</evidence>
<reference evidence="3" key="1">
    <citation type="submission" date="2018-01" db="EMBL/GenBank/DDBJ databases">
        <authorList>
            <person name="Mao J.F."/>
        </authorList>
    </citation>
    <scope>NUCLEOTIDE SEQUENCE</scope>
    <source>
        <strain evidence="3">Huo1</strain>
        <tissue evidence="3">Leaf</tissue>
    </source>
</reference>
<comment type="caution">
    <text evidence="3">The sequence shown here is derived from an EMBL/GenBank/DDBJ whole genome shotgun (WGS) entry which is preliminary data.</text>
</comment>
<evidence type="ECO:0000259" key="1">
    <source>
        <dbReference type="Pfam" id="PF00646"/>
    </source>
</evidence>
<dbReference type="FunFam" id="3.80.10.10:FF:000449">
    <property type="entry name" value="F-box protein SKIP2"/>
    <property type="match status" value="1"/>
</dbReference>